<reference evidence="3 4" key="1">
    <citation type="submission" date="2023-10" db="EMBL/GenBank/DDBJ databases">
        <authorList>
            <person name="Maclean D."/>
            <person name="Macfadyen A."/>
        </authorList>
    </citation>
    <scope>NUCLEOTIDE SEQUENCE [LARGE SCALE GENOMIC DNA]</scope>
</reference>
<dbReference type="PANTHER" id="PTHR37755">
    <property type="entry name" value="PROTEIN TIC 56, CHLOROPLASTIC"/>
    <property type="match status" value="1"/>
</dbReference>
<comment type="caution">
    <text evidence="3">The sequence shown here is derived from an EMBL/GenBank/DDBJ whole genome shotgun (WGS) entry which is preliminary data.</text>
</comment>
<evidence type="ECO:0000313" key="3">
    <source>
        <dbReference type="EMBL" id="CAK0783061.1"/>
    </source>
</evidence>
<keyword evidence="4" id="KW-1185">Reference proteome</keyword>
<name>A0AAV1I6S9_9CHLO</name>
<evidence type="ECO:0000256" key="1">
    <source>
        <dbReference type="SAM" id="MobiDB-lite"/>
    </source>
</evidence>
<protein>
    <recommendedName>
        <fullName evidence="2">GYF domain-containing protein</fullName>
    </recommendedName>
</protein>
<feature type="compositionally biased region" description="Basic residues" evidence="1">
    <location>
        <begin position="14"/>
        <end position="23"/>
    </location>
</feature>
<proteinExistence type="predicted"/>
<dbReference type="EMBL" id="CAUYUE010000008">
    <property type="protein sequence ID" value="CAK0783061.1"/>
    <property type="molecule type" value="Genomic_DNA"/>
</dbReference>
<organism evidence="3 4">
    <name type="scientific">Coccomyxa viridis</name>
    <dbReference type="NCBI Taxonomy" id="1274662"/>
    <lineage>
        <taxon>Eukaryota</taxon>
        <taxon>Viridiplantae</taxon>
        <taxon>Chlorophyta</taxon>
        <taxon>core chlorophytes</taxon>
        <taxon>Trebouxiophyceae</taxon>
        <taxon>Trebouxiophyceae incertae sedis</taxon>
        <taxon>Coccomyxaceae</taxon>
        <taxon>Coccomyxa</taxon>
    </lineage>
</organism>
<dbReference type="GO" id="GO:0045037">
    <property type="term" value="P:protein import into chloroplast stroma"/>
    <property type="evidence" value="ECO:0007669"/>
    <property type="project" value="TreeGrafter"/>
</dbReference>
<dbReference type="AlphaFoldDB" id="A0AAV1I6S9"/>
<evidence type="ECO:0000313" key="4">
    <source>
        <dbReference type="Proteomes" id="UP001314263"/>
    </source>
</evidence>
<dbReference type="Proteomes" id="UP001314263">
    <property type="component" value="Unassembled WGS sequence"/>
</dbReference>
<evidence type="ECO:0000259" key="2">
    <source>
        <dbReference type="Pfam" id="PF14237"/>
    </source>
</evidence>
<dbReference type="PANTHER" id="PTHR37755:SF1">
    <property type="entry name" value="PROTEIN TIC 56, CHLOROPLASTIC"/>
    <property type="match status" value="1"/>
</dbReference>
<accession>A0AAV1I6S9</accession>
<feature type="region of interest" description="Disordered" evidence="1">
    <location>
        <begin position="1"/>
        <end position="38"/>
    </location>
</feature>
<sequence length="162" mass="18557">MSSSGPPEKVQEGKKKRRVKKKAPLAGKDAAPAIVAERPKNKAPLTTNDREVYDYVREATSKNVWYYRDRLSVPRGPCNISVLRECWVHGVIDDGTLVWGQGLMDWLPVKNVRTLVPQIRTFEVQVATWIKRQIALKPAINRMRKERAAERPLMTNQVSDMY</sequence>
<dbReference type="GO" id="GO:0009706">
    <property type="term" value="C:chloroplast inner membrane"/>
    <property type="evidence" value="ECO:0007669"/>
    <property type="project" value="TreeGrafter"/>
</dbReference>
<gene>
    <name evidence="3" type="ORF">CVIRNUC_006256</name>
</gene>
<dbReference type="InterPro" id="IPR037471">
    <property type="entry name" value="TIC56"/>
</dbReference>
<dbReference type="InterPro" id="IPR025640">
    <property type="entry name" value="GYF_2"/>
</dbReference>
<dbReference type="Pfam" id="PF14237">
    <property type="entry name" value="GYF_2"/>
    <property type="match status" value="1"/>
</dbReference>
<feature type="domain" description="GYF" evidence="2">
    <location>
        <begin position="65"/>
        <end position="115"/>
    </location>
</feature>